<evidence type="ECO:0000313" key="3">
    <source>
        <dbReference type="Proteomes" id="UP000306631"/>
    </source>
</evidence>
<dbReference type="Proteomes" id="UP000306631">
    <property type="component" value="Unassembled WGS sequence"/>
</dbReference>
<comment type="caution">
    <text evidence="2">The sequence shown here is derived from an EMBL/GenBank/DDBJ whole genome shotgun (WGS) entry which is preliminary data.</text>
</comment>
<reference evidence="2 3" key="1">
    <citation type="submission" date="2019-04" db="EMBL/GenBank/DDBJ databases">
        <title>Microbes associate with the intestines of laboratory mice.</title>
        <authorList>
            <person name="Navarre W."/>
            <person name="Wong E."/>
            <person name="Huang K."/>
            <person name="Tropini C."/>
            <person name="Ng K."/>
            <person name="Yu B."/>
        </authorList>
    </citation>
    <scope>NUCLEOTIDE SEQUENCE [LARGE SCALE GENOMIC DNA]</scope>
    <source>
        <strain evidence="2 3">NM62_B4-13</strain>
    </source>
</reference>
<dbReference type="EMBL" id="SRYW01000002">
    <property type="protein sequence ID" value="TGY36414.1"/>
    <property type="molecule type" value="Genomic_DNA"/>
</dbReference>
<gene>
    <name evidence="2" type="ORF">E5352_02650</name>
</gene>
<proteinExistence type="predicted"/>
<evidence type="ECO:0000256" key="1">
    <source>
        <dbReference type="SAM" id="SignalP"/>
    </source>
</evidence>
<name>A0A4S2D7D2_STEMA</name>
<organism evidence="2 3">
    <name type="scientific">Stenotrophomonas maltophilia</name>
    <name type="common">Pseudomonas maltophilia</name>
    <name type="synonym">Xanthomonas maltophilia</name>
    <dbReference type="NCBI Taxonomy" id="40324"/>
    <lineage>
        <taxon>Bacteria</taxon>
        <taxon>Pseudomonadati</taxon>
        <taxon>Pseudomonadota</taxon>
        <taxon>Gammaproteobacteria</taxon>
        <taxon>Lysobacterales</taxon>
        <taxon>Lysobacteraceae</taxon>
        <taxon>Stenotrophomonas</taxon>
        <taxon>Stenotrophomonas maltophilia group</taxon>
    </lineage>
</organism>
<protein>
    <submittedName>
        <fullName evidence="2">Transporter</fullName>
    </submittedName>
</protein>
<feature type="chain" id="PRO_5020883708" evidence="1">
    <location>
        <begin position="19"/>
        <end position="257"/>
    </location>
</feature>
<sequence>MRLPVAACLLLFAATAHAQGSDDTQPPSFDRPGIGFSTDTVPRGALALELGLPNLARDRDTDGVLSTQYSSDITLRMGLAERLELQAFATPWNRLQLRPRGGPTHTERGAGDAGLALKFALPTGSDRHSVALLASSTFATGDRDFSEGGTQYALGASYEYTFNDRWSGALYANAVRGAGADEFTWSPSLSVALTDTVSSYVELGFTDSDGDPSTAIAGAGVTWMLRPRVQLDASFDVGLDNASPDLQAGLGVSFYFD</sequence>
<dbReference type="Pfam" id="PF13557">
    <property type="entry name" value="Phenol_MetA_deg"/>
    <property type="match status" value="1"/>
</dbReference>
<keyword evidence="1" id="KW-0732">Signal</keyword>
<evidence type="ECO:0000313" key="2">
    <source>
        <dbReference type="EMBL" id="TGY36414.1"/>
    </source>
</evidence>
<dbReference type="RefSeq" id="WP_136003227.1">
    <property type="nucleotide sequence ID" value="NZ_SRYW01000002.1"/>
</dbReference>
<feature type="signal peptide" evidence="1">
    <location>
        <begin position="1"/>
        <end position="18"/>
    </location>
</feature>
<dbReference type="InterPro" id="IPR011250">
    <property type="entry name" value="OMP/PagP_B-barrel"/>
</dbReference>
<dbReference type="SUPFAM" id="SSF56925">
    <property type="entry name" value="OMPA-like"/>
    <property type="match status" value="1"/>
</dbReference>
<dbReference type="AlphaFoldDB" id="A0A4S2D7D2"/>
<dbReference type="InterPro" id="IPR025737">
    <property type="entry name" value="FApF"/>
</dbReference>
<dbReference type="OrthoDB" id="6078166at2"/>
<accession>A0A4S2D7D2</accession>